<keyword evidence="2" id="KW-1185">Reference proteome</keyword>
<sequence length="37" mass="3578">MAGAMARICNAAPGPEGGSNGCAALTQAVNGLRTENC</sequence>
<evidence type="ECO:0000313" key="1">
    <source>
        <dbReference type="EMBL" id="RPE62902.1"/>
    </source>
</evidence>
<evidence type="ECO:0000313" key="2">
    <source>
        <dbReference type="Proteomes" id="UP000272193"/>
    </source>
</evidence>
<comment type="caution">
    <text evidence="1">The sequence shown here is derived from an EMBL/GenBank/DDBJ whole genome shotgun (WGS) entry which is preliminary data.</text>
</comment>
<proteinExistence type="predicted"/>
<name>A0A3N4TWR5_9BURK</name>
<dbReference type="Proteomes" id="UP000272193">
    <property type="component" value="Unassembled WGS sequence"/>
</dbReference>
<protein>
    <submittedName>
        <fullName evidence="1">Uncharacterized protein</fullName>
    </submittedName>
</protein>
<gene>
    <name evidence="1" type="ORF">EDC62_2601</name>
</gene>
<organism evidence="1 2">
    <name type="scientific">Tibeticola sediminis</name>
    <dbReference type="NCBI Taxonomy" id="1917811"/>
    <lineage>
        <taxon>Bacteria</taxon>
        <taxon>Pseudomonadati</taxon>
        <taxon>Pseudomonadota</taxon>
        <taxon>Betaproteobacteria</taxon>
        <taxon>Burkholderiales</taxon>
        <taxon>Comamonadaceae</taxon>
        <taxon>Tibeticola</taxon>
    </lineage>
</organism>
<reference evidence="1 2" key="1">
    <citation type="submission" date="2018-11" db="EMBL/GenBank/DDBJ databases">
        <title>Genomic Encyclopedia of Type Strains, Phase IV (KMG-IV): sequencing the most valuable type-strain genomes for metagenomic binning, comparative biology and taxonomic classification.</title>
        <authorList>
            <person name="Goeker M."/>
        </authorList>
    </citation>
    <scope>NUCLEOTIDE SEQUENCE [LARGE SCALE GENOMIC DNA]</scope>
    <source>
        <strain evidence="1 2">DSM 101684</strain>
    </source>
</reference>
<dbReference type="AlphaFoldDB" id="A0A3N4TWR5"/>
<dbReference type="EMBL" id="RKQL01000008">
    <property type="protein sequence ID" value="RPE62902.1"/>
    <property type="molecule type" value="Genomic_DNA"/>
</dbReference>
<accession>A0A3N4TWR5</accession>